<dbReference type="EMBL" id="AP027732">
    <property type="protein sequence ID" value="BDZ50777.1"/>
    <property type="molecule type" value="Genomic_DNA"/>
</dbReference>
<dbReference type="InterPro" id="IPR029058">
    <property type="entry name" value="AB_hydrolase_fold"/>
</dbReference>
<evidence type="ECO:0000313" key="3">
    <source>
        <dbReference type="Proteomes" id="UP001321486"/>
    </source>
</evidence>
<keyword evidence="3" id="KW-1185">Reference proteome</keyword>
<dbReference type="SUPFAM" id="SSF53474">
    <property type="entry name" value="alpha/beta-Hydrolases"/>
    <property type="match status" value="1"/>
</dbReference>
<protein>
    <recommendedName>
        <fullName evidence="1">Peptidase S9 prolyl oligopeptidase catalytic domain-containing protein</fullName>
    </recommendedName>
</protein>
<reference evidence="3" key="1">
    <citation type="journal article" date="2019" name="Int. J. Syst. Evol. Microbiol.">
        <title>The Global Catalogue of Microorganisms (GCM) 10K type strain sequencing project: providing services to taxonomists for standard genome sequencing and annotation.</title>
        <authorList>
            <consortium name="The Broad Institute Genomics Platform"/>
            <consortium name="The Broad Institute Genome Sequencing Center for Infectious Disease"/>
            <person name="Wu L."/>
            <person name="Ma J."/>
        </authorList>
    </citation>
    <scope>NUCLEOTIDE SEQUENCE [LARGE SCALE GENOMIC DNA]</scope>
    <source>
        <strain evidence="3">NBRC 108728</strain>
    </source>
</reference>
<evidence type="ECO:0000313" key="2">
    <source>
        <dbReference type="EMBL" id="BDZ50777.1"/>
    </source>
</evidence>
<dbReference type="Proteomes" id="UP001321486">
    <property type="component" value="Chromosome"/>
</dbReference>
<feature type="domain" description="Peptidase S9 prolyl oligopeptidase catalytic" evidence="1">
    <location>
        <begin position="1"/>
        <end position="113"/>
    </location>
</feature>
<evidence type="ECO:0000259" key="1">
    <source>
        <dbReference type="Pfam" id="PF00326"/>
    </source>
</evidence>
<accession>A0ABM8GR53</accession>
<dbReference type="Pfam" id="PF00326">
    <property type="entry name" value="Peptidase_S9"/>
    <property type="match status" value="1"/>
</dbReference>
<name>A0ABM8GR53_9MICO</name>
<gene>
    <name evidence="2" type="ORF">GCM10025867_30180</name>
</gene>
<sequence>MGWSMGGALVLQTLLRSAHQDVIDGVVLESPVVDWRTTLRYQGDALHLPLPMQDVVLAILGAPRMSAITGQAAPIDFDALDLVTGAAKITVPVLILHSDDDGFVPSTASRALAEARPDLVQLETFSVARHTKLWNIDSERFEGAIRGWLGRLRPSTGRTERSRRRSAAD</sequence>
<organism evidence="2 3">
    <name type="scientific">Frondihabitans sucicola</name>
    <dbReference type="NCBI Taxonomy" id="1268041"/>
    <lineage>
        <taxon>Bacteria</taxon>
        <taxon>Bacillati</taxon>
        <taxon>Actinomycetota</taxon>
        <taxon>Actinomycetes</taxon>
        <taxon>Micrococcales</taxon>
        <taxon>Microbacteriaceae</taxon>
        <taxon>Frondihabitans</taxon>
    </lineage>
</organism>
<proteinExistence type="predicted"/>
<dbReference type="Gene3D" id="3.40.50.1820">
    <property type="entry name" value="alpha/beta hydrolase"/>
    <property type="match status" value="1"/>
</dbReference>
<dbReference type="InterPro" id="IPR001375">
    <property type="entry name" value="Peptidase_S9_cat"/>
</dbReference>